<dbReference type="PANTHER" id="PTHR30562">
    <property type="entry name" value="UVRC/OXIDOREDUCTASE"/>
    <property type="match status" value="1"/>
</dbReference>
<dbReference type="CDD" id="cd10434">
    <property type="entry name" value="GIY-YIG_UvrC_Cho"/>
    <property type="match status" value="1"/>
</dbReference>
<keyword evidence="2" id="KW-0227">DNA damage</keyword>
<dbReference type="Gene3D" id="3.30.420.340">
    <property type="entry name" value="UvrC, RNAse H endonuclease domain"/>
    <property type="match status" value="1"/>
</dbReference>
<keyword evidence="5" id="KW-0234">DNA repair</keyword>
<dbReference type="InterPro" id="IPR047296">
    <property type="entry name" value="GIY-YIG_UvrC_Cho"/>
</dbReference>
<proteinExistence type="predicted"/>
<gene>
    <name evidence="9" type="ORF">UU50_C0001G0055</name>
</gene>
<sequence>MIPSEIKIQNSSLPDAPGVYLFFDAEGKILYIGKATSLKKRVASYFNKAHGDRISQLVSKIKRIDYIQTSSVIEALVLEANKIREYRPYFNILLKDDKSFLYLVITNELYPKPLLCRGLELEREGIKPFQKELSAKAKKKYLAVYGPYTSGSSLKRALDLVRKAIPWSVCDSPEKTQKSKPCFNAHINLCPGVCTGAISPQEYRQTIKQLMLFFAGKKTQILRQMKRQMTEQARTERFEEAEVVRKKVFALEHIQDIALITKEDFQLPFSVSDKFIFDLDGRIEAYDISNISGTSSVGSMVVFENGQPAKDKYRKFKIKTVVGANDVAMMEEVVRRRLRRAQMHQKSWELPQVMIIDGGKPQVNRIKMVLKEFGFNIPVIGIAKGFDRKQDELIFDHANIELARVAVAGKELFQKARDEAHRFAVAYHRKLRSRR</sequence>
<keyword evidence="1" id="KW-0963">Cytoplasm</keyword>
<evidence type="ECO:0000256" key="4">
    <source>
        <dbReference type="ARBA" id="ARBA00022881"/>
    </source>
</evidence>
<evidence type="ECO:0000256" key="2">
    <source>
        <dbReference type="ARBA" id="ARBA00022763"/>
    </source>
</evidence>
<dbReference type="GO" id="GO:0009380">
    <property type="term" value="C:excinuclease repair complex"/>
    <property type="evidence" value="ECO:0007669"/>
    <property type="project" value="TreeGrafter"/>
</dbReference>
<evidence type="ECO:0000259" key="7">
    <source>
        <dbReference type="PROSITE" id="PS50164"/>
    </source>
</evidence>
<dbReference type="Pfam" id="PF08459">
    <property type="entry name" value="UvrC_RNaseH_dom"/>
    <property type="match status" value="1"/>
</dbReference>
<evidence type="ECO:0000256" key="5">
    <source>
        <dbReference type="ARBA" id="ARBA00023204"/>
    </source>
</evidence>
<evidence type="ECO:0000259" key="8">
    <source>
        <dbReference type="PROSITE" id="PS50165"/>
    </source>
</evidence>
<feature type="domain" description="UvrC family homology region profile" evidence="8">
    <location>
        <begin position="224"/>
        <end position="370"/>
    </location>
</feature>
<dbReference type="PANTHER" id="PTHR30562:SF1">
    <property type="entry name" value="UVRABC SYSTEM PROTEIN C"/>
    <property type="match status" value="1"/>
</dbReference>
<dbReference type="EMBL" id="LCAW01000001">
    <property type="protein sequence ID" value="KKR99996.1"/>
    <property type="molecule type" value="Genomic_DNA"/>
</dbReference>
<dbReference type="InterPro" id="IPR038476">
    <property type="entry name" value="UvrC_RNase_H_dom_sf"/>
</dbReference>
<keyword evidence="4" id="KW-0267">Excision nuclease</keyword>
<dbReference type="SMART" id="SM00465">
    <property type="entry name" value="GIYc"/>
    <property type="match status" value="1"/>
</dbReference>
<dbReference type="AlphaFoldDB" id="A0A0G0VK45"/>
<comment type="caution">
    <text evidence="9">The sequence shown here is derived from an EMBL/GenBank/DDBJ whole genome shotgun (WGS) entry which is preliminary data.</text>
</comment>
<evidence type="ECO:0000256" key="3">
    <source>
        <dbReference type="ARBA" id="ARBA00022769"/>
    </source>
</evidence>
<dbReference type="InterPro" id="IPR036876">
    <property type="entry name" value="UVR_dom_sf"/>
</dbReference>
<dbReference type="SUPFAM" id="SSF46600">
    <property type="entry name" value="C-terminal UvrC-binding domain of UvrB"/>
    <property type="match status" value="1"/>
</dbReference>
<dbReference type="InterPro" id="IPR001943">
    <property type="entry name" value="UVR_dom"/>
</dbReference>
<dbReference type="SUPFAM" id="SSF82771">
    <property type="entry name" value="GIY-YIG endonuclease"/>
    <property type="match status" value="1"/>
</dbReference>
<dbReference type="PROSITE" id="PS50164">
    <property type="entry name" value="GIY_YIG"/>
    <property type="match status" value="1"/>
</dbReference>
<keyword evidence="3" id="KW-0228">DNA excision</keyword>
<feature type="domain" description="UVR" evidence="6">
    <location>
        <begin position="219"/>
        <end position="254"/>
    </location>
</feature>
<dbReference type="Gene3D" id="3.40.1440.10">
    <property type="entry name" value="GIY-YIG endonuclease"/>
    <property type="match status" value="1"/>
</dbReference>
<dbReference type="Pfam" id="PF01541">
    <property type="entry name" value="GIY-YIG"/>
    <property type="match status" value="1"/>
</dbReference>
<evidence type="ECO:0000259" key="6">
    <source>
        <dbReference type="PROSITE" id="PS50151"/>
    </source>
</evidence>
<dbReference type="InterPro" id="IPR050066">
    <property type="entry name" value="UvrABC_protein_C"/>
</dbReference>
<dbReference type="InterPro" id="IPR001162">
    <property type="entry name" value="UvrC_RNase_H_dom"/>
</dbReference>
<dbReference type="FunFam" id="3.40.1440.10:FF:000001">
    <property type="entry name" value="UvrABC system protein C"/>
    <property type="match status" value="1"/>
</dbReference>
<accession>A0A0G0VK45</accession>
<dbReference type="InterPro" id="IPR035901">
    <property type="entry name" value="GIY-YIG_endonuc_sf"/>
</dbReference>
<evidence type="ECO:0000313" key="9">
    <source>
        <dbReference type="EMBL" id="KKR99996.1"/>
    </source>
</evidence>
<dbReference type="GO" id="GO:0006289">
    <property type="term" value="P:nucleotide-excision repair"/>
    <property type="evidence" value="ECO:0007669"/>
    <property type="project" value="InterPro"/>
</dbReference>
<dbReference type="InterPro" id="IPR000305">
    <property type="entry name" value="GIY-YIG_endonuc"/>
</dbReference>
<organism evidence="9 10">
    <name type="scientific">Candidatus Uhrbacteria bacterium GW2011_GWC1_41_20</name>
    <dbReference type="NCBI Taxonomy" id="1618983"/>
    <lineage>
        <taxon>Bacteria</taxon>
        <taxon>Candidatus Uhriibacteriota</taxon>
    </lineage>
</organism>
<dbReference type="PROSITE" id="PS50151">
    <property type="entry name" value="UVR"/>
    <property type="match status" value="1"/>
</dbReference>
<protein>
    <submittedName>
        <fullName evidence="9">Excinuclease ABC subunit C</fullName>
    </submittedName>
</protein>
<dbReference type="Proteomes" id="UP000033930">
    <property type="component" value="Unassembled WGS sequence"/>
</dbReference>
<name>A0A0G0VK45_9BACT</name>
<evidence type="ECO:0000256" key="1">
    <source>
        <dbReference type="ARBA" id="ARBA00022490"/>
    </source>
</evidence>
<reference evidence="9 10" key="1">
    <citation type="journal article" date="2015" name="Nature">
        <title>rRNA introns, odd ribosomes, and small enigmatic genomes across a large radiation of phyla.</title>
        <authorList>
            <person name="Brown C.T."/>
            <person name="Hug L.A."/>
            <person name="Thomas B.C."/>
            <person name="Sharon I."/>
            <person name="Castelle C.J."/>
            <person name="Singh A."/>
            <person name="Wilkins M.J."/>
            <person name="Williams K.H."/>
            <person name="Banfield J.F."/>
        </authorList>
    </citation>
    <scope>NUCLEOTIDE SEQUENCE [LARGE SCALE GENOMIC DNA]</scope>
</reference>
<dbReference type="PROSITE" id="PS50165">
    <property type="entry name" value="UVRC"/>
    <property type="match status" value="1"/>
</dbReference>
<feature type="domain" description="GIY-YIG" evidence="7">
    <location>
        <begin position="15"/>
        <end position="92"/>
    </location>
</feature>
<dbReference type="GO" id="GO:0009381">
    <property type="term" value="F:excinuclease ABC activity"/>
    <property type="evidence" value="ECO:0007669"/>
    <property type="project" value="InterPro"/>
</dbReference>
<evidence type="ECO:0000313" key="10">
    <source>
        <dbReference type="Proteomes" id="UP000033930"/>
    </source>
</evidence>
<dbReference type="PATRIC" id="fig|1618983.3.peg.54"/>